<dbReference type="Proteomes" id="UP000000420">
    <property type="component" value="Chromosome"/>
</dbReference>
<evidence type="ECO:0000313" key="4">
    <source>
        <dbReference type="Proteomes" id="UP000000420"/>
    </source>
</evidence>
<dbReference type="Pfam" id="PF04471">
    <property type="entry name" value="Mrr_cat"/>
    <property type="match status" value="1"/>
</dbReference>
<dbReference type="InterPro" id="IPR041409">
    <property type="entry name" value="RE_AspBHI_N"/>
</dbReference>
<dbReference type="CDD" id="cd22335">
    <property type="entry name" value="MspjI-like"/>
    <property type="match status" value="1"/>
</dbReference>
<protein>
    <recommendedName>
        <fullName evidence="5">Restriction endonuclease</fullName>
    </recommendedName>
</protein>
<name>A0A0H2XDM2_XANC8</name>
<dbReference type="Pfam" id="PF18062">
    <property type="entry name" value="RE_AspBHI_N"/>
    <property type="match status" value="1"/>
</dbReference>
<dbReference type="GO" id="GO:0009307">
    <property type="term" value="P:DNA restriction-modification system"/>
    <property type="evidence" value="ECO:0007669"/>
    <property type="project" value="InterPro"/>
</dbReference>
<dbReference type="GO" id="GO:0003677">
    <property type="term" value="F:DNA binding"/>
    <property type="evidence" value="ECO:0007669"/>
    <property type="project" value="InterPro"/>
</dbReference>
<accession>A0A0H2XDM2</accession>
<dbReference type="RefSeq" id="WP_011038665.1">
    <property type="nucleotide sequence ID" value="NC_007086.1"/>
</dbReference>
<dbReference type="HOGENOM" id="CLU_052322_0_0_6"/>
<evidence type="ECO:0000313" key="3">
    <source>
        <dbReference type="EMBL" id="AAY50953.1"/>
    </source>
</evidence>
<dbReference type="GO" id="GO:0004519">
    <property type="term" value="F:endonuclease activity"/>
    <property type="evidence" value="ECO:0007669"/>
    <property type="project" value="InterPro"/>
</dbReference>
<proteinExistence type="predicted"/>
<dbReference type="InterPro" id="IPR007560">
    <property type="entry name" value="Restrct_endonuc_IV_Mrr"/>
</dbReference>
<dbReference type="REBASE" id="25373">
    <property type="entry name" value="Xca8004ORF3913P"/>
</dbReference>
<dbReference type="EMBL" id="CP000050">
    <property type="protein sequence ID" value="AAY50953.1"/>
    <property type="molecule type" value="Genomic_DNA"/>
</dbReference>
<reference evidence="3 4" key="1">
    <citation type="journal article" date="2005" name="Genome Res.">
        <title>Comparative and functional genomic analyses of the pathogenicity of phytopathogen Xanthomonas campestris pv. campestris.</title>
        <authorList>
            <person name="Qian W."/>
            <person name="Jia Y."/>
            <person name="Ren S.X."/>
            <person name="He Y.Q."/>
            <person name="Feng J.X."/>
            <person name="Lu L.F."/>
            <person name="Sun Q."/>
            <person name="Ying G."/>
            <person name="Tang D.J."/>
            <person name="Tang H."/>
            <person name="Wu W."/>
            <person name="Hao P."/>
            <person name="Wang L."/>
            <person name="Jiang B.L."/>
            <person name="Zeng S."/>
            <person name="Gu W.Y."/>
            <person name="Lu G."/>
            <person name="Rong L."/>
            <person name="Tian Y."/>
            <person name="Yao Z."/>
            <person name="Fu G."/>
            <person name="Chen B."/>
            <person name="Fang R."/>
            <person name="Qiang B."/>
            <person name="Chen Z."/>
            <person name="Zhao G.P."/>
            <person name="Tang J.L."/>
            <person name="He C."/>
        </authorList>
    </citation>
    <scope>NUCLEOTIDE SEQUENCE [LARGE SCALE GENOMIC DNA]</scope>
    <source>
        <strain evidence="3 4">8004</strain>
    </source>
</reference>
<feature type="domain" description="Restriction endonuclease type IV Mrr" evidence="1">
    <location>
        <begin position="268"/>
        <end position="386"/>
    </location>
</feature>
<gene>
    <name evidence="3" type="ordered locus">XC_3913</name>
</gene>
<dbReference type="Gene3D" id="2.30.280.20">
    <property type="match status" value="1"/>
</dbReference>
<dbReference type="Gene3D" id="3.40.1350.10">
    <property type="match status" value="1"/>
</dbReference>
<evidence type="ECO:0000259" key="1">
    <source>
        <dbReference type="Pfam" id="PF04471"/>
    </source>
</evidence>
<dbReference type="KEGG" id="xcb:XC_3913"/>
<evidence type="ECO:0008006" key="5">
    <source>
        <dbReference type="Google" id="ProtNLM"/>
    </source>
</evidence>
<dbReference type="AlphaFoldDB" id="A0A0H2XDM2"/>
<sequence>MKRFRMGELYRYARPALPEVLEIDGISNFHYVVAAPGSPSLQLERRINAPSVTRAIDGDRVAVVLLASNEHKRGSMENPWHDTLAPDEGFARYFGDNRTPDVDPGTAIGNRTLLRQFEFHTSPDQGKRERAAPVLLFRSTKKGFKEFSGLALIVGARRVTQFSEKNGGFFTNYLFDLAVLSLTEEDESLAMLWIHDRRDPSRACGVANAMAPKAWQRWVKFGSPEIERIKRRVARYHILPKRDQVAPVSSEGGKTLEAIYRFYEPKRHRFEALASLACESMVRGTGAEYHRGWLTRGTGDGGLDFVGRIDIGEGLWGTKLVVLGQAKCEKIDAPTGGVHIARTVARLRRGWLGAYVTTSFFSEAVQREVHDDQYPVLLLNGAGLAAEVTKLRLEGGFASTEQFLEHIDADYEAQVSSRRPEEVLWE</sequence>
<dbReference type="InterPro" id="IPR011856">
    <property type="entry name" value="tRNA_endonuc-like_dom_sf"/>
</dbReference>
<evidence type="ECO:0000259" key="2">
    <source>
        <dbReference type="Pfam" id="PF18062"/>
    </source>
</evidence>
<feature type="domain" description="Restriction endonuclease AspBHI N-terminal" evidence="2">
    <location>
        <begin position="61"/>
        <end position="221"/>
    </location>
</feature>
<organism evidence="3 4">
    <name type="scientific">Xanthomonas campestris pv. campestris (strain 8004)</name>
    <dbReference type="NCBI Taxonomy" id="314565"/>
    <lineage>
        <taxon>Bacteria</taxon>
        <taxon>Pseudomonadati</taxon>
        <taxon>Pseudomonadota</taxon>
        <taxon>Gammaproteobacteria</taxon>
        <taxon>Lysobacterales</taxon>
        <taxon>Lysobacteraceae</taxon>
        <taxon>Xanthomonas</taxon>
    </lineage>
</organism>